<dbReference type="EMBL" id="VCQU01000014">
    <property type="protein sequence ID" value="NMN99080.1"/>
    <property type="molecule type" value="Genomic_DNA"/>
</dbReference>
<organism evidence="1 2">
    <name type="scientific">Antrihabitans stalactiti</name>
    <dbReference type="NCBI Taxonomy" id="2584121"/>
    <lineage>
        <taxon>Bacteria</taxon>
        <taxon>Bacillati</taxon>
        <taxon>Actinomycetota</taxon>
        <taxon>Actinomycetes</taxon>
        <taxon>Mycobacteriales</taxon>
        <taxon>Nocardiaceae</taxon>
        <taxon>Antrihabitans</taxon>
    </lineage>
</organism>
<keyword evidence="2" id="KW-1185">Reference proteome</keyword>
<protein>
    <submittedName>
        <fullName evidence="1">HTH domain-containing protein</fullName>
    </submittedName>
</protein>
<evidence type="ECO:0000313" key="1">
    <source>
        <dbReference type="EMBL" id="NMN99080.1"/>
    </source>
</evidence>
<dbReference type="CDD" id="cd00090">
    <property type="entry name" value="HTH_ARSR"/>
    <property type="match status" value="1"/>
</dbReference>
<dbReference type="InterPro" id="IPR011991">
    <property type="entry name" value="ArsR-like_HTH"/>
</dbReference>
<reference evidence="1 2" key="1">
    <citation type="submission" date="2019-05" db="EMBL/GenBank/DDBJ databases">
        <authorList>
            <person name="Lee S.D."/>
        </authorList>
    </citation>
    <scope>NUCLEOTIDE SEQUENCE [LARGE SCALE GENOMIC DNA]</scope>
    <source>
        <strain evidence="1 2">YC2-7</strain>
    </source>
</reference>
<dbReference type="AlphaFoldDB" id="A0A848KS38"/>
<reference evidence="1 2" key="2">
    <citation type="submission" date="2020-06" db="EMBL/GenBank/DDBJ databases">
        <title>Antribacter stalactiti gen. nov., sp. nov., a new member of the family Nacardiaceae isolated from a cave.</title>
        <authorList>
            <person name="Kim I.S."/>
        </authorList>
    </citation>
    <scope>NUCLEOTIDE SEQUENCE [LARGE SCALE GENOMIC DNA]</scope>
    <source>
        <strain evidence="1 2">YC2-7</strain>
    </source>
</reference>
<gene>
    <name evidence="1" type="ORF">FGL95_29055</name>
</gene>
<dbReference type="SUPFAM" id="SSF46785">
    <property type="entry name" value="Winged helix' DNA-binding domain"/>
    <property type="match status" value="1"/>
</dbReference>
<dbReference type="Gene3D" id="1.10.10.10">
    <property type="entry name" value="Winged helix-like DNA-binding domain superfamily/Winged helix DNA-binding domain"/>
    <property type="match status" value="1"/>
</dbReference>
<evidence type="ECO:0000313" key="2">
    <source>
        <dbReference type="Proteomes" id="UP000535543"/>
    </source>
</evidence>
<dbReference type="Pfam" id="PF12840">
    <property type="entry name" value="HTH_20"/>
    <property type="match status" value="1"/>
</dbReference>
<comment type="caution">
    <text evidence="1">The sequence shown here is derived from an EMBL/GenBank/DDBJ whole genome shotgun (WGS) entry which is preliminary data.</text>
</comment>
<dbReference type="InterPro" id="IPR036390">
    <property type="entry name" value="WH_DNA-bd_sf"/>
</dbReference>
<dbReference type="Proteomes" id="UP000535543">
    <property type="component" value="Unassembled WGS sequence"/>
</dbReference>
<name>A0A848KS38_9NOCA</name>
<proteinExistence type="predicted"/>
<accession>A0A848KS38</accession>
<dbReference type="InterPro" id="IPR036388">
    <property type="entry name" value="WH-like_DNA-bd_sf"/>
</dbReference>
<dbReference type="RefSeq" id="WP_169594144.1">
    <property type="nucleotide sequence ID" value="NZ_VCQU01000014.1"/>
</dbReference>
<sequence length="212" mass="23595">MNRRRSVLRMLNDATTPLSIVDIAGRLDVHPNTVRFHLDRLVENGQVKRVEVDRRVPGRPPQFFEAVRQMDPNGPRRYRLLAEVLALDLATAPDSDVRAVEAGRAWGRQSSFGRHDAMRPPAESVPRLVTLLDDLGFAPERREVQGGEQIGLRNCPFLELASTDPGIVCLIHLGLMQGAMDAWQSPVAVDRLSPFVEPDLCVAHLTRAKPTS</sequence>